<dbReference type="EMBL" id="AGNL01047088">
    <property type="protein sequence ID" value="EJK47326.1"/>
    <property type="molecule type" value="Genomic_DNA"/>
</dbReference>
<feature type="compositionally biased region" description="Basic and acidic residues" evidence="1">
    <location>
        <begin position="157"/>
        <end position="173"/>
    </location>
</feature>
<reference evidence="2 3" key="1">
    <citation type="journal article" date="2012" name="Genome Biol.">
        <title>Genome and low-iron response of an oceanic diatom adapted to chronic iron limitation.</title>
        <authorList>
            <person name="Lommer M."/>
            <person name="Specht M."/>
            <person name="Roy A.S."/>
            <person name="Kraemer L."/>
            <person name="Andreson R."/>
            <person name="Gutowska M.A."/>
            <person name="Wolf J."/>
            <person name="Bergner S.V."/>
            <person name="Schilhabel M.B."/>
            <person name="Klostermeier U.C."/>
            <person name="Beiko R.G."/>
            <person name="Rosenstiel P."/>
            <person name="Hippler M."/>
            <person name="Laroche J."/>
        </authorList>
    </citation>
    <scope>NUCLEOTIDE SEQUENCE [LARGE SCALE GENOMIC DNA]</scope>
    <source>
        <strain evidence="2 3">CCMP1005</strain>
    </source>
</reference>
<evidence type="ECO:0000313" key="2">
    <source>
        <dbReference type="EMBL" id="EJK47326.1"/>
    </source>
</evidence>
<evidence type="ECO:0000313" key="3">
    <source>
        <dbReference type="Proteomes" id="UP000266841"/>
    </source>
</evidence>
<feature type="compositionally biased region" description="Basic residues" evidence="1">
    <location>
        <begin position="146"/>
        <end position="156"/>
    </location>
</feature>
<feature type="region of interest" description="Disordered" evidence="1">
    <location>
        <begin position="291"/>
        <end position="314"/>
    </location>
</feature>
<dbReference type="Proteomes" id="UP000266841">
    <property type="component" value="Unassembled WGS sequence"/>
</dbReference>
<feature type="region of interest" description="Disordered" evidence="1">
    <location>
        <begin position="125"/>
        <end position="253"/>
    </location>
</feature>
<gene>
    <name evidence="2" type="ORF">THAOC_33963</name>
</gene>
<sequence>MRSSSNAFVQLVIRQDHYPLAFRGRSPSKPQVNWCDQVRRLDCSLDGHALLGERDAVYDAVSYSDQSSGTAYLETRDRACFRPALHGTANKQRRRGHRTVEAAGALPGDILEIVFVWDEIPDEIPGRDQRRAEQGRADEELEPRAPVHHRQQLHRHERADRPRNRGHREHEPHPPPLVDGPEDVSEDSQAHVAPDGERHLGEAEAQQEAPGRQPLAERRVEEEERAGEANDQAREEHRRVVDVSSQLPDGERGCQRYEAGPHEQEIDLDLLPIVNHHGHWAFFTEEVRKCSRNDEGGTGTSGRSSQPLTRRDDRLLHREAVVMDVEYDHAHGDAHDVHRRRPSPVGSDLVRGVLPVPVLGPVPAVRRRPSGPVVGAVEEEVRLKEHEHRGGRHEQAGGVVRVDLEAHDARVDPREEDTDRRAAGECEGLASQTAHVERVAVYSVRLEGSTAAERYAVVHHYERRRATYT</sequence>
<evidence type="ECO:0000256" key="1">
    <source>
        <dbReference type="SAM" id="MobiDB-lite"/>
    </source>
</evidence>
<protein>
    <submittedName>
        <fullName evidence="2">Uncharacterized protein</fullName>
    </submittedName>
</protein>
<dbReference type="AlphaFoldDB" id="K0RE43"/>
<keyword evidence="3" id="KW-1185">Reference proteome</keyword>
<organism evidence="2 3">
    <name type="scientific">Thalassiosira oceanica</name>
    <name type="common">Marine diatom</name>
    <dbReference type="NCBI Taxonomy" id="159749"/>
    <lineage>
        <taxon>Eukaryota</taxon>
        <taxon>Sar</taxon>
        <taxon>Stramenopiles</taxon>
        <taxon>Ochrophyta</taxon>
        <taxon>Bacillariophyta</taxon>
        <taxon>Coscinodiscophyceae</taxon>
        <taxon>Thalassiosirophycidae</taxon>
        <taxon>Thalassiosirales</taxon>
        <taxon>Thalassiosiraceae</taxon>
        <taxon>Thalassiosira</taxon>
    </lineage>
</organism>
<feature type="compositionally biased region" description="Basic and acidic residues" evidence="1">
    <location>
        <begin position="215"/>
        <end position="241"/>
    </location>
</feature>
<accession>K0RE43</accession>
<proteinExistence type="predicted"/>
<feature type="compositionally biased region" description="Basic and acidic residues" evidence="1">
    <location>
        <begin position="125"/>
        <end position="145"/>
    </location>
</feature>
<comment type="caution">
    <text evidence="2">The sequence shown here is derived from an EMBL/GenBank/DDBJ whole genome shotgun (WGS) entry which is preliminary data.</text>
</comment>
<name>K0RE43_THAOC</name>